<accession>A0A165IAQ3</accession>
<dbReference type="AlphaFoldDB" id="A0A165IAQ3"/>
<keyword evidence="4" id="KW-1185">Reference proteome</keyword>
<evidence type="ECO:0000313" key="3">
    <source>
        <dbReference type="EMBL" id="KZT60332.1"/>
    </source>
</evidence>
<feature type="region of interest" description="Disordered" evidence="1">
    <location>
        <begin position="1"/>
        <end position="102"/>
    </location>
</feature>
<feature type="transmembrane region" description="Helical" evidence="2">
    <location>
        <begin position="161"/>
        <end position="179"/>
    </location>
</feature>
<feature type="compositionally biased region" description="Polar residues" evidence="1">
    <location>
        <begin position="44"/>
        <end position="57"/>
    </location>
</feature>
<gene>
    <name evidence="3" type="ORF">CALCODRAFT_492681</name>
</gene>
<keyword evidence="2" id="KW-1133">Transmembrane helix</keyword>
<sequence>MPLPIADNSDNSSTSTIRLHTAYSISSDTDERVSEHPETDSNDSHSTSPVLNSSKSPTPAMGPPAEELDEGPLFTAESDLSDSTQTQERFHHARKPRPRPVSVARNAVARHPADYEIITLKDITYNGRRIVKVSHSFQLSGETPPALTFAERVRETLLTNWVLAIVMSTAGAVASCLIAKLF</sequence>
<feature type="compositionally biased region" description="Basic and acidic residues" evidence="1">
    <location>
        <begin position="29"/>
        <end position="43"/>
    </location>
</feature>
<name>A0A165IAQ3_9BASI</name>
<feature type="compositionally biased region" description="Polar residues" evidence="1">
    <location>
        <begin position="8"/>
        <end position="27"/>
    </location>
</feature>
<dbReference type="EMBL" id="KV423932">
    <property type="protein sequence ID" value="KZT60332.1"/>
    <property type="molecule type" value="Genomic_DNA"/>
</dbReference>
<evidence type="ECO:0000256" key="2">
    <source>
        <dbReference type="SAM" id="Phobius"/>
    </source>
</evidence>
<proteinExistence type="predicted"/>
<keyword evidence="2" id="KW-0812">Transmembrane</keyword>
<organism evidence="3 4">
    <name type="scientific">Calocera cornea HHB12733</name>
    <dbReference type="NCBI Taxonomy" id="1353952"/>
    <lineage>
        <taxon>Eukaryota</taxon>
        <taxon>Fungi</taxon>
        <taxon>Dikarya</taxon>
        <taxon>Basidiomycota</taxon>
        <taxon>Agaricomycotina</taxon>
        <taxon>Dacrymycetes</taxon>
        <taxon>Dacrymycetales</taxon>
        <taxon>Dacrymycetaceae</taxon>
        <taxon>Calocera</taxon>
    </lineage>
</organism>
<keyword evidence="2" id="KW-0472">Membrane</keyword>
<dbReference type="Proteomes" id="UP000076842">
    <property type="component" value="Unassembled WGS sequence"/>
</dbReference>
<reference evidence="3 4" key="1">
    <citation type="journal article" date="2016" name="Mol. Biol. Evol.">
        <title>Comparative Genomics of Early-Diverging Mushroom-Forming Fungi Provides Insights into the Origins of Lignocellulose Decay Capabilities.</title>
        <authorList>
            <person name="Nagy L.G."/>
            <person name="Riley R."/>
            <person name="Tritt A."/>
            <person name="Adam C."/>
            <person name="Daum C."/>
            <person name="Floudas D."/>
            <person name="Sun H."/>
            <person name="Yadav J.S."/>
            <person name="Pangilinan J."/>
            <person name="Larsson K.H."/>
            <person name="Matsuura K."/>
            <person name="Barry K."/>
            <person name="Labutti K."/>
            <person name="Kuo R."/>
            <person name="Ohm R.A."/>
            <person name="Bhattacharya S.S."/>
            <person name="Shirouzu T."/>
            <person name="Yoshinaga Y."/>
            <person name="Martin F.M."/>
            <person name="Grigoriev I.V."/>
            <person name="Hibbett D.S."/>
        </authorList>
    </citation>
    <scope>NUCLEOTIDE SEQUENCE [LARGE SCALE GENOMIC DNA]</scope>
    <source>
        <strain evidence="3 4">HHB12733</strain>
    </source>
</reference>
<evidence type="ECO:0000256" key="1">
    <source>
        <dbReference type="SAM" id="MobiDB-lite"/>
    </source>
</evidence>
<protein>
    <submittedName>
        <fullName evidence="3">Uncharacterized protein</fullName>
    </submittedName>
</protein>
<evidence type="ECO:0000313" key="4">
    <source>
        <dbReference type="Proteomes" id="UP000076842"/>
    </source>
</evidence>
<dbReference type="InParanoid" id="A0A165IAQ3"/>